<dbReference type="InParanoid" id="A0A2J6TAA2"/>
<accession>A0A2J6TAA2</accession>
<reference evidence="1 2" key="1">
    <citation type="submission" date="2016-04" db="EMBL/GenBank/DDBJ databases">
        <title>A degradative enzymes factory behind the ericoid mycorrhizal symbiosis.</title>
        <authorList>
            <consortium name="DOE Joint Genome Institute"/>
            <person name="Martino E."/>
            <person name="Morin E."/>
            <person name="Grelet G."/>
            <person name="Kuo A."/>
            <person name="Kohler A."/>
            <person name="Daghino S."/>
            <person name="Barry K."/>
            <person name="Choi C."/>
            <person name="Cichocki N."/>
            <person name="Clum A."/>
            <person name="Copeland A."/>
            <person name="Hainaut M."/>
            <person name="Haridas S."/>
            <person name="Labutti K."/>
            <person name="Lindquist E."/>
            <person name="Lipzen A."/>
            <person name="Khouja H.-R."/>
            <person name="Murat C."/>
            <person name="Ohm R."/>
            <person name="Olson A."/>
            <person name="Spatafora J."/>
            <person name="Veneault-Fourrey C."/>
            <person name="Henrissat B."/>
            <person name="Grigoriev I."/>
            <person name="Martin F."/>
            <person name="Perotto S."/>
        </authorList>
    </citation>
    <scope>NUCLEOTIDE SEQUENCE [LARGE SCALE GENOMIC DNA]</scope>
    <source>
        <strain evidence="1 2">E</strain>
    </source>
</reference>
<protein>
    <recommendedName>
        <fullName evidence="3">ABM domain-containing protein</fullName>
    </recommendedName>
</protein>
<evidence type="ECO:0000313" key="1">
    <source>
        <dbReference type="EMBL" id="PMD59956.1"/>
    </source>
</evidence>
<evidence type="ECO:0000313" key="2">
    <source>
        <dbReference type="Proteomes" id="UP000235371"/>
    </source>
</evidence>
<dbReference type="GeneID" id="36580992"/>
<name>A0A2J6TAA2_9HELO</name>
<evidence type="ECO:0008006" key="3">
    <source>
        <dbReference type="Google" id="ProtNLM"/>
    </source>
</evidence>
<dbReference type="AlphaFoldDB" id="A0A2J6TAA2"/>
<gene>
    <name evidence="1" type="ORF">K444DRAFT_473721</name>
</gene>
<organism evidence="1 2">
    <name type="scientific">Hyaloscypha bicolor E</name>
    <dbReference type="NCBI Taxonomy" id="1095630"/>
    <lineage>
        <taxon>Eukaryota</taxon>
        <taxon>Fungi</taxon>
        <taxon>Dikarya</taxon>
        <taxon>Ascomycota</taxon>
        <taxon>Pezizomycotina</taxon>
        <taxon>Leotiomycetes</taxon>
        <taxon>Helotiales</taxon>
        <taxon>Hyaloscyphaceae</taxon>
        <taxon>Hyaloscypha</taxon>
        <taxon>Hyaloscypha bicolor</taxon>
    </lineage>
</organism>
<dbReference type="Proteomes" id="UP000235371">
    <property type="component" value="Unassembled WGS sequence"/>
</dbReference>
<keyword evidence="2" id="KW-1185">Reference proteome</keyword>
<feature type="non-terminal residue" evidence="1">
    <location>
        <position position="1"/>
    </location>
</feature>
<dbReference type="OrthoDB" id="3508947at2759"/>
<feature type="non-terminal residue" evidence="1">
    <location>
        <position position="127"/>
    </location>
</feature>
<dbReference type="RefSeq" id="XP_024736860.1">
    <property type="nucleotide sequence ID" value="XM_024872912.1"/>
</dbReference>
<sequence length="127" mass="14320">PPFFVVARVVGRDGAFELWKQRLVRLCEVSATEPLGNTYYWGQDLDGEPDTLWGLEGYSHAVGFFIGHPSSQVFKEEMALVDSDKLLRNEQGLASKDYDLKHYDQVGGYLTREDDEGKDGENSFVVV</sequence>
<dbReference type="EMBL" id="KZ613803">
    <property type="protein sequence ID" value="PMD59956.1"/>
    <property type="molecule type" value="Genomic_DNA"/>
</dbReference>
<proteinExistence type="predicted"/>